<dbReference type="InterPro" id="IPR021352">
    <property type="entry name" value="DUF2971"/>
</dbReference>
<organism evidence="1 2">
    <name type="scientific">Methanosarcina mazei S-6</name>
    <dbReference type="NCBI Taxonomy" id="213585"/>
    <lineage>
        <taxon>Archaea</taxon>
        <taxon>Methanobacteriati</taxon>
        <taxon>Methanobacteriota</taxon>
        <taxon>Stenosarchaea group</taxon>
        <taxon>Methanomicrobia</taxon>
        <taxon>Methanosarcinales</taxon>
        <taxon>Methanosarcinaceae</taxon>
        <taxon>Methanosarcina</taxon>
    </lineage>
</organism>
<evidence type="ECO:0008006" key="3">
    <source>
        <dbReference type="Google" id="ProtNLM"/>
    </source>
</evidence>
<dbReference type="PATRIC" id="fig|213585.10.peg.2207"/>
<reference evidence="1 2" key="1">
    <citation type="submission" date="2014-07" db="EMBL/GenBank/DDBJ databases">
        <title>Methanogenic archaea and the global carbon cycle.</title>
        <authorList>
            <person name="Henriksen J.R."/>
            <person name="Luke J."/>
            <person name="Reinhart S."/>
            <person name="Benedict M.N."/>
            <person name="Youngblut N.D."/>
            <person name="Metcalf M.E."/>
            <person name="Whitaker R.J."/>
            <person name="Metcalf W.W."/>
        </authorList>
    </citation>
    <scope>NUCLEOTIDE SEQUENCE [LARGE SCALE GENOMIC DNA]</scope>
    <source>
        <strain evidence="1 2">S-6</strain>
    </source>
</reference>
<evidence type="ECO:0000313" key="2">
    <source>
        <dbReference type="Proteomes" id="UP000033097"/>
    </source>
</evidence>
<gene>
    <name evidence="1" type="ORF">MSMAS_1738</name>
</gene>
<protein>
    <recommendedName>
        <fullName evidence="3">DUF2971 domain-containing protein</fullName>
    </recommendedName>
</protein>
<accession>A0A0E3RFJ2</accession>
<dbReference type="EMBL" id="CP009512">
    <property type="protein sequence ID" value="AKB64934.1"/>
    <property type="molecule type" value="Genomic_DNA"/>
</dbReference>
<dbReference type="HOGENOM" id="CLU_050666_1_0_2"/>
<name>A0A0E3RFJ2_METMZ</name>
<dbReference type="Pfam" id="PF11185">
    <property type="entry name" value="DUF2971"/>
    <property type="match status" value="1"/>
</dbReference>
<sequence length="320" mass="38100">MSYAFLFDLTNSLKHKSEFQNIYLKTIYVIIMSEVKYCDKLFHKYRPINKYTESLLKNNELFFNHPENFNDPFDCKLDCIHKGTHERWVDFFCKHNMHPAQARNLLAENLRKGKMRRQSDGILFDKRAKFQVEGNIDEGDLLRACCFSDRKDNLLMWSHYSENHEGICLNFKSYSLGDYYLLPLASGDGLPFHKIDYKNVKPKAVNLMNLENEETKRIIIDFYLTKFTDWQYEHEYRLLATIYDMKEKSLVNFSKDALEGIIFGLKVKPDKAQCIKDIIDEYYEGMDVKLYRTEKVDGRYAIDFKEIRNFDKYINLLGNE</sequence>
<dbReference type="AlphaFoldDB" id="A0A0E3RFJ2"/>
<dbReference type="KEGG" id="mmj:MSMAS_1738"/>
<dbReference type="Proteomes" id="UP000033097">
    <property type="component" value="Chromosome"/>
</dbReference>
<proteinExistence type="predicted"/>
<evidence type="ECO:0000313" key="1">
    <source>
        <dbReference type="EMBL" id="AKB64934.1"/>
    </source>
</evidence>